<feature type="compositionally biased region" description="Pro residues" evidence="2">
    <location>
        <begin position="384"/>
        <end position="394"/>
    </location>
</feature>
<evidence type="ECO:0000259" key="3">
    <source>
        <dbReference type="Pfam" id="PF10033"/>
    </source>
</evidence>
<dbReference type="Proteomes" id="UP001497512">
    <property type="component" value="Chromosome 16"/>
</dbReference>
<evidence type="ECO:0000313" key="5">
    <source>
        <dbReference type="Proteomes" id="UP001497512"/>
    </source>
</evidence>
<reference evidence="4" key="1">
    <citation type="submission" date="2024-02" db="EMBL/GenBank/DDBJ databases">
        <authorList>
            <consortium name="ELIXIR-Norway"/>
            <consortium name="Elixir Norway"/>
        </authorList>
    </citation>
    <scope>NUCLEOTIDE SEQUENCE</scope>
</reference>
<feature type="compositionally biased region" description="Pro residues" evidence="2">
    <location>
        <begin position="326"/>
        <end position="337"/>
    </location>
</feature>
<dbReference type="Gene3D" id="3.30.900.10">
    <property type="entry name" value="HORMA domain"/>
    <property type="match status" value="1"/>
</dbReference>
<accession>A0ABP0TY29</accession>
<feature type="compositionally biased region" description="Low complexity" evidence="2">
    <location>
        <begin position="59"/>
        <end position="68"/>
    </location>
</feature>
<protein>
    <recommendedName>
        <fullName evidence="3">Autophagy-related protein 13 N-terminal domain-containing protein</fullName>
    </recommendedName>
</protein>
<feature type="compositionally biased region" description="Polar residues" evidence="2">
    <location>
        <begin position="398"/>
        <end position="411"/>
    </location>
</feature>
<evidence type="ECO:0000256" key="1">
    <source>
        <dbReference type="ARBA" id="ARBA00023006"/>
    </source>
</evidence>
<dbReference type="PANTHER" id="PTHR13430">
    <property type="match status" value="1"/>
</dbReference>
<feature type="compositionally biased region" description="Gly residues" evidence="2">
    <location>
        <begin position="38"/>
        <end position="49"/>
    </location>
</feature>
<dbReference type="InterPro" id="IPR036570">
    <property type="entry name" value="HORMA_dom_sf"/>
</dbReference>
<feature type="region of interest" description="Disordered" evidence="2">
    <location>
        <begin position="261"/>
        <end position="282"/>
    </location>
</feature>
<dbReference type="InterPro" id="IPR040182">
    <property type="entry name" value="ATG13"/>
</dbReference>
<proteinExistence type="predicted"/>
<feature type="domain" description="Autophagy-related protein 13 N-terminal" evidence="3">
    <location>
        <begin position="112"/>
        <end position="230"/>
    </location>
</feature>
<evidence type="ECO:0000313" key="4">
    <source>
        <dbReference type="EMBL" id="CAK9207929.1"/>
    </source>
</evidence>
<sequence length="638" mass="68175">MQAEKAKIEQIVSEFFVKSLHVILESRIPFVAAQSQSGGAGGGGGGGGRGGDEVSFLGSSPVSSSSSSRTTNRWFNLELENCNAVQESAEPWRRGIMQEAMVVDILLQQQQQGGPSATLLERWVVHYERRKKPPSTATGGLGLGGTGKVYKRTIIMLRSLYCSVRTLPAHRLFRLANSSSHSQSFSLSYMVSAAPPPLTTGDDRLMSTCRLTPIETQWGKLCVSVAYRSATAVTALEIMPPILPRIIADYVGSPTTDPLRRFSSIGSMPSRGNPGKQGVHMVSLPSSVPISLGRRHSWSGSLNKVAGPPSLPPSSPTFQSASPSPNFHPSPPKPPSSPSGQGHMPSHLSPRTSPLHRPFSQPSSYQGHSNASQPIPIKSRYSPPFSPSPSPSPPAHGYSQQDNVLRSSSAPVSIPRPSNPMRPNSRLPMADPYHQNRGLLPPPSPQSKPAEVMLNRVASYNPRLGHGAQVVGDIKGDEESRLRAKRSLYGSPGLTIGSFRALSKVGGLPHDDMDDGDFACPFAVDDDEVDEIGSPVARPKTADTFESVGLPGSVGAQPHAAVGAFVRFLRSAPPLRELRTPSATFSDLALGKLTSASPQVPVPTHTTDALEELRGYREMRDFLMKQRGGNLASGQTAV</sequence>
<dbReference type="InterPro" id="IPR018731">
    <property type="entry name" value="Atg13_N"/>
</dbReference>
<keyword evidence="1" id="KW-0072">Autophagy</keyword>
<organism evidence="4 5">
    <name type="scientific">Sphagnum troendelagicum</name>
    <dbReference type="NCBI Taxonomy" id="128251"/>
    <lineage>
        <taxon>Eukaryota</taxon>
        <taxon>Viridiplantae</taxon>
        <taxon>Streptophyta</taxon>
        <taxon>Embryophyta</taxon>
        <taxon>Bryophyta</taxon>
        <taxon>Sphagnophytina</taxon>
        <taxon>Sphagnopsida</taxon>
        <taxon>Sphagnales</taxon>
        <taxon>Sphagnaceae</taxon>
        <taxon>Sphagnum</taxon>
    </lineage>
</organism>
<feature type="compositionally biased region" description="Low complexity" evidence="2">
    <location>
        <begin position="413"/>
        <end position="428"/>
    </location>
</feature>
<feature type="domain" description="Autophagy-related protein 13 N-terminal" evidence="3">
    <location>
        <begin position="12"/>
        <end position="111"/>
    </location>
</feature>
<dbReference type="EMBL" id="OZ019908">
    <property type="protein sequence ID" value="CAK9207929.1"/>
    <property type="molecule type" value="Genomic_DNA"/>
</dbReference>
<dbReference type="PANTHER" id="PTHR13430:SF4">
    <property type="entry name" value="AUTOPHAGY-RELATED PROTEIN 13"/>
    <property type="match status" value="1"/>
</dbReference>
<feature type="region of interest" description="Disordered" evidence="2">
    <location>
        <begin position="299"/>
        <end position="449"/>
    </location>
</feature>
<keyword evidence="5" id="KW-1185">Reference proteome</keyword>
<feature type="region of interest" description="Disordered" evidence="2">
    <location>
        <begin position="36"/>
        <end position="69"/>
    </location>
</feature>
<feature type="compositionally biased region" description="Polar residues" evidence="2">
    <location>
        <begin position="360"/>
        <end position="373"/>
    </location>
</feature>
<evidence type="ECO:0000256" key="2">
    <source>
        <dbReference type="SAM" id="MobiDB-lite"/>
    </source>
</evidence>
<dbReference type="Pfam" id="PF10033">
    <property type="entry name" value="ATG13"/>
    <property type="match status" value="2"/>
</dbReference>
<name>A0ABP0TY29_9BRYO</name>
<gene>
    <name evidence="4" type="ORF">CSSPTR1EN2_LOCUS9052</name>
</gene>